<evidence type="ECO:0000313" key="2">
    <source>
        <dbReference type="EMBL" id="TCK21743.1"/>
    </source>
</evidence>
<reference evidence="2 3" key="1">
    <citation type="submission" date="2019-03" db="EMBL/GenBank/DDBJ databases">
        <title>Sequencing the genomes of 1000 actinobacteria strains.</title>
        <authorList>
            <person name="Klenk H.-P."/>
        </authorList>
    </citation>
    <scope>NUCLEOTIDE SEQUENCE [LARGE SCALE GENOMIC DNA]</scope>
    <source>
        <strain evidence="2 3">DSM 44969</strain>
    </source>
</reference>
<accession>A0A4R1HL63</accession>
<comment type="caution">
    <text evidence="2">The sequence shown here is derived from an EMBL/GenBank/DDBJ whole genome shotgun (WGS) entry which is preliminary data.</text>
</comment>
<dbReference type="EMBL" id="SMFZ01000002">
    <property type="protein sequence ID" value="TCK21743.1"/>
    <property type="molecule type" value="Genomic_DNA"/>
</dbReference>
<sequence length="96" mass="10396">MLVVRPSGVLDEDTVLALDVHVGDPTGEVLHVVIDLRGVEPLTPSGVRALLELDRRATHRGTALHLAGGANHPLLQRLFRAQVLRGAPWSDDLLSR</sequence>
<organism evidence="2 3">
    <name type="scientific">Pseudonocardia endophytica</name>
    <dbReference type="NCBI Taxonomy" id="401976"/>
    <lineage>
        <taxon>Bacteria</taxon>
        <taxon>Bacillati</taxon>
        <taxon>Actinomycetota</taxon>
        <taxon>Actinomycetes</taxon>
        <taxon>Pseudonocardiales</taxon>
        <taxon>Pseudonocardiaceae</taxon>
        <taxon>Pseudonocardia</taxon>
    </lineage>
</organism>
<dbReference type="InterPro" id="IPR036513">
    <property type="entry name" value="STAS_dom_sf"/>
</dbReference>
<dbReference type="Gene3D" id="3.30.750.24">
    <property type="entry name" value="STAS domain"/>
    <property type="match status" value="1"/>
</dbReference>
<feature type="domain" description="STAS" evidence="1">
    <location>
        <begin position="1"/>
        <end position="96"/>
    </location>
</feature>
<protein>
    <submittedName>
        <fullName evidence="2">Anti-anti-sigma regulatory factor</fullName>
    </submittedName>
</protein>
<dbReference type="AlphaFoldDB" id="A0A4R1HL63"/>
<evidence type="ECO:0000313" key="3">
    <source>
        <dbReference type="Proteomes" id="UP000295560"/>
    </source>
</evidence>
<gene>
    <name evidence="2" type="ORF">EV378_5734</name>
</gene>
<name>A0A4R1HL63_PSEEN</name>
<proteinExistence type="predicted"/>
<dbReference type="Proteomes" id="UP000295560">
    <property type="component" value="Unassembled WGS sequence"/>
</dbReference>
<dbReference type="SUPFAM" id="SSF52091">
    <property type="entry name" value="SpoIIaa-like"/>
    <property type="match status" value="1"/>
</dbReference>
<keyword evidence="3" id="KW-1185">Reference proteome</keyword>
<dbReference type="InterPro" id="IPR002645">
    <property type="entry name" value="STAS_dom"/>
</dbReference>
<evidence type="ECO:0000259" key="1">
    <source>
        <dbReference type="PROSITE" id="PS50801"/>
    </source>
</evidence>
<dbReference type="PROSITE" id="PS50801">
    <property type="entry name" value="STAS"/>
    <property type="match status" value="1"/>
</dbReference>